<dbReference type="EMBL" id="FNYC01000003">
    <property type="protein sequence ID" value="SEI91347.1"/>
    <property type="molecule type" value="Genomic_DNA"/>
</dbReference>
<keyword evidence="3 10" id="KW-0812">Transmembrane</keyword>
<keyword evidence="4" id="KW-0276">Fatty acid metabolism</keyword>
<evidence type="ECO:0000256" key="4">
    <source>
        <dbReference type="ARBA" id="ARBA00022832"/>
    </source>
</evidence>
<accession>A0A1H6UNK1</accession>
<protein>
    <submittedName>
        <fullName evidence="12">Stearoyl-CoA desaturase (Delta-9 desaturase)</fullName>
    </submittedName>
</protein>
<dbReference type="CDD" id="cd03505">
    <property type="entry name" value="Delta9-FADS-like"/>
    <property type="match status" value="1"/>
</dbReference>
<keyword evidence="9 10" id="KW-0472">Membrane</keyword>
<evidence type="ECO:0000256" key="2">
    <source>
        <dbReference type="ARBA" id="ARBA00008749"/>
    </source>
</evidence>
<evidence type="ECO:0000256" key="10">
    <source>
        <dbReference type="SAM" id="Phobius"/>
    </source>
</evidence>
<feature type="transmembrane region" description="Helical" evidence="10">
    <location>
        <begin position="170"/>
        <end position="187"/>
    </location>
</feature>
<evidence type="ECO:0000256" key="7">
    <source>
        <dbReference type="ARBA" id="ARBA00023004"/>
    </source>
</evidence>
<dbReference type="RefSeq" id="WP_091335920.1">
    <property type="nucleotide sequence ID" value="NZ_FNYC01000003.1"/>
</dbReference>
<evidence type="ECO:0000256" key="8">
    <source>
        <dbReference type="ARBA" id="ARBA00023098"/>
    </source>
</evidence>
<evidence type="ECO:0000256" key="3">
    <source>
        <dbReference type="ARBA" id="ARBA00022692"/>
    </source>
</evidence>
<keyword evidence="8" id="KW-0443">Lipid metabolism</keyword>
<keyword evidence="7" id="KW-0408">Iron</keyword>
<evidence type="ECO:0000256" key="6">
    <source>
        <dbReference type="ARBA" id="ARBA00023002"/>
    </source>
</evidence>
<dbReference type="AlphaFoldDB" id="A0A1H6UNK1"/>
<evidence type="ECO:0000256" key="1">
    <source>
        <dbReference type="ARBA" id="ARBA00004141"/>
    </source>
</evidence>
<evidence type="ECO:0000256" key="5">
    <source>
        <dbReference type="ARBA" id="ARBA00022989"/>
    </source>
</evidence>
<evidence type="ECO:0000259" key="11">
    <source>
        <dbReference type="Pfam" id="PF00487"/>
    </source>
</evidence>
<name>A0A1H6UNK1_9GAMM</name>
<keyword evidence="13" id="KW-1185">Reference proteome</keyword>
<keyword evidence="6" id="KW-0560">Oxidoreductase</keyword>
<dbReference type="Pfam" id="PF00487">
    <property type="entry name" value="FA_desaturase"/>
    <property type="match status" value="1"/>
</dbReference>
<organism evidence="12 13">
    <name type="scientific">Frateuria terrea</name>
    <dbReference type="NCBI Taxonomy" id="529704"/>
    <lineage>
        <taxon>Bacteria</taxon>
        <taxon>Pseudomonadati</taxon>
        <taxon>Pseudomonadota</taxon>
        <taxon>Gammaproteobacteria</taxon>
        <taxon>Lysobacterales</taxon>
        <taxon>Rhodanobacteraceae</taxon>
        <taxon>Frateuria</taxon>
    </lineage>
</organism>
<evidence type="ECO:0000313" key="12">
    <source>
        <dbReference type="EMBL" id="SEI91347.1"/>
    </source>
</evidence>
<comment type="similarity">
    <text evidence="2">Belongs to the fatty acid desaturase type 2 family.</text>
</comment>
<keyword evidence="5 10" id="KW-1133">Transmembrane helix</keyword>
<dbReference type="Proteomes" id="UP000199420">
    <property type="component" value="Unassembled WGS sequence"/>
</dbReference>
<dbReference type="GO" id="GO:0016717">
    <property type="term" value="F:oxidoreductase activity, acting on paired donors, with oxidation of a pair of donors resulting in the reduction of molecular oxygen to two molecules of water"/>
    <property type="evidence" value="ECO:0007669"/>
    <property type="project" value="InterPro"/>
</dbReference>
<dbReference type="GO" id="GO:0016020">
    <property type="term" value="C:membrane"/>
    <property type="evidence" value="ECO:0007669"/>
    <property type="project" value="UniProtKB-SubCell"/>
</dbReference>
<feature type="transmembrane region" description="Helical" evidence="10">
    <location>
        <begin position="20"/>
        <end position="39"/>
    </location>
</feature>
<feature type="domain" description="Fatty acid desaturase" evidence="11">
    <location>
        <begin position="19"/>
        <end position="220"/>
    </location>
</feature>
<dbReference type="STRING" id="529704.SAMN02927913_1708"/>
<dbReference type="InterPro" id="IPR015876">
    <property type="entry name" value="Acyl-CoA_DS"/>
</dbReference>
<dbReference type="PANTHER" id="PTHR11351">
    <property type="entry name" value="ACYL-COA DESATURASE"/>
    <property type="match status" value="1"/>
</dbReference>
<dbReference type="InterPro" id="IPR005804">
    <property type="entry name" value="FA_desaturase_dom"/>
</dbReference>
<dbReference type="PANTHER" id="PTHR11351:SF33">
    <property type="entry name" value="DELTA-9 FATTY ACID DESATURASE, DESA"/>
    <property type="match status" value="1"/>
</dbReference>
<evidence type="ECO:0000313" key="13">
    <source>
        <dbReference type="Proteomes" id="UP000199420"/>
    </source>
</evidence>
<dbReference type="GO" id="GO:0006631">
    <property type="term" value="P:fatty acid metabolic process"/>
    <property type="evidence" value="ECO:0007669"/>
    <property type="project" value="UniProtKB-KW"/>
</dbReference>
<proteinExistence type="inferred from homology"/>
<comment type="subcellular location">
    <subcellularLocation>
        <location evidence="1">Membrane</location>
        <topology evidence="1">Multi-pass membrane protein</topology>
    </subcellularLocation>
</comment>
<gene>
    <name evidence="12" type="ORF">SAMN04487997_2018</name>
</gene>
<feature type="transmembrane region" description="Helical" evidence="10">
    <location>
        <begin position="141"/>
        <end position="164"/>
    </location>
</feature>
<evidence type="ECO:0000256" key="9">
    <source>
        <dbReference type="ARBA" id="ARBA00023136"/>
    </source>
</evidence>
<dbReference type="OrthoDB" id="9768289at2"/>
<reference evidence="12 13" key="1">
    <citation type="submission" date="2016-10" db="EMBL/GenBank/DDBJ databases">
        <authorList>
            <person name="de Groot N.N."/>
        </authorList>
    </citation>
    <scope>NUCLEOTIDE SEQUENCE [LARGE SCALE GENOMIC DNA]</scope>
    <source>
        <strain evidence="12 13">DSM 26515</strain>
    </source>
</reference>
<sequence length="394" mass="44496">MPDLLSFAARGLTGASWGVWTLYFLVTTQGTIVAVTLYLHRSQAHRGVQFHPAVAHLFRAWCWLSTGMVTRQWVAVHRKHHARCETAEDPHSPQVHGIRTVLWRGVDLYKAAAGNEADLATYGMGTPKDWIERHLYERWSWLGPTLLAAISIVLFGVVGLALWALQMAWIPFWAAGVINGLGHWWGYRNFETPDTSANLMPWGLLIGGEELHNNHHAFPASARFAQQRFELDGGWLVICLLRRLGLAKVRRVASGLGYRAHIQEPDEETLRALLLQHARILHEYASGVIAPVLAQRPVGRRHLRRLRRALASGGRWLDPATRSELAAVVRTRRYLSDVCDFRDRLVALTARNRRDMSTLAEELRRWCADAETSGIRVLVDFAARLKGCRVVEQG</sequence>